<feature type="region of interest" description="Disordered" evidence="1">
    <location>
        <begin position="314"/>
        <end position="371"/>
    </location>
</feature>
<keyword evidence="3" id="KW-1185">Reference proteome</keyword>
<dbReference type="GeneID" id="5853868"/>
<dbReference type="VEuPathDB" id="FungiDB:MGL_3106"/>
<dbReference type="EMBL" id="AAYY01000011">
    <property type="protein sequence ID" value="EDP42348.1"/>
    <property type="molecule type" value="Genomic_DNA"/>
</dbReference>
<protein>
    <submittedName>
        <fullName evidence="2">Uncharacterized protein</fullName>
    </submittedName>
</protein>
<dbReference type="Proteomes" id="UP000008837">
    <property type="component" value="Unassembled WGS sequence"/>
</dbReference>
<feature type="region of interest" description="Disordered" evidence="1">
    <location>
        <begin position="139"/>
        <end position="165"/>
    </location>
</feature>
<feature type="region of interest" description="Disordered" evidence="1">
    <location>
        <begin position="1"/>
        <end position="97"/>
    </location>
</feature>
<evidence type="ECO:0000313" key="3">
    <source>
        <dbReference type="Proteomes" id="UP000008837"/>
    </source>
</evidence>
<feature type="region of interest" description="Disordered" evidence="1">
    <location>
        <begin position="257"/>
        <end position="278"/>
    </location>
</feature>
<feature type="region of interest" description="Disordered" evidence="1">
    <location>
        <begin position="187"/>
        <end position="211"/>
    </location>
</feature>
<dbReference type="AlphaFoldDB" id="A8Q7S6"/>
<dbReference type="KEGG" id="mgl:MGL_3106"/>
<accession>A8Q7S6</accession>
<proteinExistence type="predicted"/>
<name>A8Q7S6_MALGO</name>
<feature type="compositionally biased region" description="Polar residues" evidence="1">
    <location>
        <begin position="13"/>
        <end position="45"/>
    </location>
</feature>
<feature type="region of interest" description="Disordered" evidence="1">
    <location>
        <begin position="625"/>
        <end position="656"/>
    </location>
</feature>
<feature type="compositionally biased region" description="Polar residues" evidence="1">
    <location>
        <begin position="625"/>
        <end position="642"/>
    </location>
</feature>
<dbReference type="RefSeq" id="XP_001729562.1">
    <property type="nucleotide sequence ID" value="XM_001729510.1"/>
</dbReference>
<reference evidence="2 3" key="1">
    <citation type="journal article" date="2007" name="Proc. Natl. Acad. Sci. U.S.A.">
        <title>Dandruff-associated Malassezia genomes reveal convergent and divergent virulence traits shared with plant and human fungal pathogens.</title>
        <authorList>
            <person name="Xu J."/>
            <person name="Saunders C.W."/>
            <person name="Hu P."/>
            <person name="Grant R.A."/>
            <person name="Boekhout T."/>
            <person name="Kuramae E.E."/>
            <person name="Kronstad J.W."/>
            <person name="Deangelis Y.M."/>
            <person name="Reeder N.L."/>
            <person name="Johnstone K.R."/>
            <person name="Leland M."/>
            <person name="Fieno A.M."/>
            <person name="Begley W.M."/>
            <person name="Sun Y."/>
            <person name="Lacey M.P."/>
            <person name="Chaudhary T."/>
            <person name="Keough T."/>
            <person name="Chu L."/>
            <person name="Sears R."/>
            <person name="Yuan B."/>
            <person name="Dawson T.L.Jr."/>
        </authorList>
    </citation>
    <scope>NUCLEOTIDE SEQUENCE [LARGE SCALE GENOMIC DNA]</scope>
    <source>
        <strain evidence="3">ATCC MYA-4612 / CBS 7966</strain>
    </source>
</reference>
<feature type="compositionally biased region" description="Low complexity" evidence="1">
    <location>
        <begin position="187"/>
        <end position="199"/>
    </location>
</feature>
<comment type="caution">
    <text evidence="2">The sequence shown here is derived from an EMBL/GenBank/DDBJ whole genome shotgun (WGS) entry which is preliminary data.</text>
</comment>
<evidence type="ECO:0000313" key="2">
    <source>
        <dbReference type="EMBL" id="EDP42348.1"/>
    </source>
</evidence>
<sequence length="738" mass="79787">MGQSQSPSPSPSEASFSTRTSVILPSCHTKNTHSSSTYDGAATDSASRETLSDGQPFVRASADLHDHIQASNHGFHSVPEHISSSHTRSSPSTANTEPANFAKQIVSPSCTARASPSVDFVESNPQHVYDESQRVFAHKGSSIPDDSTNPGLHASEQGGLSGLMHPTNMPKALPEKHAQTALLSYNSSSMSPNESTTSTVPHGLAGSDGPAHERTISHYQYKAPAIKPHSTADAASFQGQIFNTLSSQPSTELSYVSSERNESVVESSNNKAGTTNTDLPIPSAFSAPCDPALSAPVSDGLSDAVHATNTINSETSHVANEARARTNQGAPNHVTGRYDASSSYSPRSTTPVVSRSGRVVKPLSTSQAIPHDPIAPLMKKIETQQEEVQFLRSMYEEASSMASQNANALSLAQQEIAQLQYQLKQGLTMQRELCAVQMDHWKSEVTMAQQQRALEEWRARAERETARLSDSSNLAEATKNELQVETYRPSDRIQDSVAQELADLASEAQEAQQAEQARLTERCSGMEDRHLANYTAENIPANSEANTIVSDNVSMTVASTAMSRTEEPSVLDEVNENDFDSRHEAQGPNTSLSLFRSSIHSLLEQDVGHHYENVSLVAHEGTGMLHTSSPRLSTRTPEQTDASGIYDPKTKDASESSLIATSLPTPVEISPDRADSSKFTLDHAPSSDPVHSSARYESTPPLMHDVSISFEKPPHLSEVPVARWKRRKHSNVKSPMNV</sequence>
<dbReference type="InParanoid" id="A8Q7S6"/>
<gene>
    <name evidence="2" type="ORF">MGL_3106</name>
</gene>
<feature type="compositionally biased region" description="Polar residues" evidence="1">
    <location>
        <begin position="340"/>
        <end position="353"/>
    </location>
</feature>
<organism evidence="2 3">
    <name type="scientific">Malassezia globosa (strain ATCC MYA-4612 / CBS 7966)</name>
    <name type="common">Dandruff-associated fungus</name>
    <dbReference type="NCBI Taxonomy" id="425265"/>
    <lineage>
        <taxon>Eukaryota</taxon>
        <taxon>Fungi</taxon>
        <taxon>Dikarya</taxon>
        <taxon>Basidiomycota</taxon>
        <taxon>Ustilaginomycotina</taxon>
        <taxon>Malasseziomycetes</taxon>
        <taxon>Malasseziales</taxon>
        <taxon>Malasseziaceae</taxon>
        <taxon>Malassezia</taxon>
    </lineage>
</organism>
<feature type="compositionally biased region" description="Low complexity" evidence="1">
    <location>
        <begin position="257"/>
        <end position="270"/>
    </location>
</feature>
<evidence type="ECO:0000256" key="1">
    <source>
        <dbReference type="SAM" id="MobiDB-lite"/>
    </source>
</evidence>